<dbReference type="InterPro" id="IPR000847">
    <property type="entry name" value="LysR_HTH_N"/>
</dbReference>
<dbReference type="PROSITE" id="PS50931">
    <property type="entry name" value="HTH_LYSR"/>
    <property type="match status" value="1"/>
</dbReference>
<keyword evidence="4" id="KW-0804">Transcription</keyword>
<dbReference type="RefSeq" id="WP_317330175.1">
    <property type="nucleotide sequence ID" value="NZ_JAWJZA010000008.1"/>
</dbReference>
<dbReference type="InterPro" id="IPR005119">
    <property type="entry name" value="LysR_subst-bd"/>
</dbReference>
<keyword evidence="3" id="KW-0238">DNA-binding</keyword>
<comment type="caution">
    <text evidence="6">The sequence shown here is derived from an EMBL/GenBank/DDBJ whole genome shotgun (WGS) entry which is preliminary data.</text>
</comment>
<dbReference type="Pfam" id="PF00126">
    <property type="entry name" value="HTH_1"/>
    <property type="match status" value="1"/>
</dbReference>
<keyword evidence="2" id="KW-0805">Transcription regulation</keyword>
<sequence length="303" mass="34478">MDNREWETFITVVEEGNMTKAAEKLFISQPALSYRIRQMEAALGNALLLRTAEGIILTPQGEIYHDYCKRMVQEQEKLSEALNAISGKIQGTLKIASSINFADYELPKLLSRFRELYPDINIQVKTAFSQQVVKMFNTGECVIAFARGGHMSTGKTIRLLDEPYCLVYKDLVPHKELLKVPFIRYDTDGTVSGVIETWCTEHLEKEPAVAMDVNSMVTCRHFVREGLGWSILTYMGLGSCKDKDIFVSPIRDKAGNLVTRETNLIYNEEAINLVVVKTFVDYVLDYYAEHNIVDPSIFEEYSE</sequence>
<dbReference type="PRINTS" id="PR00039">
    <property type="entry name" value="HTHLYSR"/>
</dbReference>
<evidence type="ECO:0000256" key="3">
    <source>
        <dbReference type="ARBA" id="ARBA00023125"/>
    </source>
</evidence>
<dbReference type="Gene3D" id="1.10.10.10">
    <property type="entry name" value="Winged helix-like DNA-binding domain superfamily/Winged helix DNA-binding domain"/>
    <property type="match status" value="1"/>
</dbReference>
<evidence type="ECO:0000259" key="5">
    <source>
        <dbReference type="PROSITE" id="PS50931"/>
    </source>
</evidence>
<dbReference type="SUPFAM" id="SSF53850">
    <property type="entry name" value="Periplasmic binding protein-like II"/>
    <property type="match status" value="1"/>
</dbReference>
<evidence type="ECO:0000256" key="2">
    <source>
        <dbReference type="ARBA" id="ARBA00023015"/>
    </source>
</evidence>
<dbReference type="CDD" id="cd05466">
    <property type="entry name" value="PBP2_LTTR_substrate"/>
    <property type="match status" value="1"/>
</dbReference>
<evidence type="ECO:0000256" key="1">
    <source>
        <dbReference type="ARBA" id="ARBA00009437"/>
    </source>
</evidence>
<dbReference type="EMBL" id="JAWJZB010000009">
    <property type="protein sequence ID" value="MDV5088768.1"/>
    <property type="molecule type" value="Genomic_DNA"/>
</dbReference>
<organism evidence="6 7">
    <name type="scientific">Veillonella absiana</name>
    <dbReference type="NCBI Taxonomy" id="3079305"/>
    <lineage>
        <taxon>Bacteria</taxon>
        <taxon>Bacillati</taxon>
        <taxon>Bacillota</taxon>
        <taxon>Negativicutes</taxon>
        <taxon>Veillonellales</taxon>
        <taxon>Veillonellaceae</taxon>
        <taxon>Veillonella</taxon>
    </lineage>
</organism>
<feature type="domain" description="HTH lysR-type" evidence="5">
    <location>
        <begin position="1"/>
        <end position="58"/>
    </location>
</feature>
<keyword evidence="7" id="KW-1185">Reference proteome</keyword>
<evidence type="ECO:0000313" key="6">
    <source>
        <dbReference type="EMBL" id="MDV5088768.1"/>
    </source>
</evidence>
<dbReference type="Proteomes" id="UP001272515">
    <property type="component" value="Unassembled WGS sequence"/>
</dbReference>
<evidence type="ECO:0000256" key="4">
    <source>
        <dbReference type="ARBA" id="ARBA00023163"/>
    </source>
</evidence>
<gene>
    <name evidence="6" type="ORF">RVY80_07945</name>
</gene>
<dbReference type="SUPFAM" id="SSF46785">
    <property type="entry name" value="Winged helix' DNA-binding domain"/>
    <property type="match status" value="1"/>
</dbReference>
<protein>
    <submittedName>
        <fullName evidence="6">LysR family transcriptional regulator</fullName>
    </submittedName>
</protein>
<dbReference type="Pfam" id="PF03466">
    <property type="entry name" value="LysR_substrate"/>
    <property type="match status" value="1"/>
</dbReference>
<evidence type="ECO:0000313" key="7">
    <source>
        <dbReference type="Proteomes" id="UP001272515"/>
    </source>
</evidence>
<comment type="similarity">
    <text evidence="1">Belongs to the LysR transcriptional regulatory family.</text>
</comment>
<accession>A0ABU3ZA21</accession>
<reference evidence="6 7" key="1">
    <citation type="submission" date="2023-10" db="EMBL/GenBank/DDBJ databases">
        <title>Veillonella sp. nov., isolated from a pig farm feces dump.</title>
        <authorList>
            <person name="Chang Y.-H."/>
        </authorList>
    </citation>
    <scope>NUCLEOTIDE SEQUENCE [LARGE SCALE GENOMIC DNA]</scope>
    <source>
        <strain evidence="6 7">YH-vei2233</strain>
    </source>
</reference>
<dbReference type="PANTHER" id="PTHR30126:SF78">
    <property type="entry name" value="HTH LYSR-TYPE DOMAIN-CONTAINING PROTEIN"/>
    <property type="match status" value="1"/>
</dbReference>
<dbReference type="PANTHER" id="PTHR30126">
    <property type="entry name" value="HTH-TYPE TRANSCRIPTIONAL REGULATOR"/>
    <property type="match status" value="1"/>
</dbReference>
<proteinExistence type="inferred from homology"/>
<dbReference type="Gene3D" id="3.40.190.290">
    <property type="match status" value="1"/>
</dbReference>
<dbReference type="InterPro" id="IPR036388">
    <property type="entry name" value="WH-like_DNA-bd_sf"/>
</dbReference>
<dbReference type="InterPro" id="IPR036390">
    <property type="entry name" value="WH_DNA-bd_sf"/>
</dbReference>
<name>A0ABU3ZA21_9FIRM</name>